<accession>A0AA86P3B2</accession>
<evidence type="ECO:0000313" key="3">
    <source>
        <dbReference type="Proteomes" id="UP001642409"/>
    </source>
</evidence>
<dbReference type="EMBL" id="CATOUU010000444">
    <property type="protein sequence ID" value="CAI9930095.1"/>
    <property type="molecule type" value="Genomic_DNA"/>
</dbReference>
<evidence type="ECO:0000313" key="2">
    <source>
        <dbReference type="EMBL" id="CAL6015796.1"/>
    </source>
</evidence>
<keyword evidence="3" id="KW-1185">Reference proteome</keyword>
<reference evidence="1" key="1">
    <citation type="submission" date="2023-06" db="EMBL/GenBank/DDBJ databases">
        <authorList>
            <person name="Kurt Z."/>
        </authorList>
    </citation>
    <scope>NUCLEOTIDE SEQUENCE</scope>
</reference>
<reference evidence="2 3" key="2">
    <citation type="submission" date="2024-07" db="EMBL/GenBank/DDBJ databases">
        <authorList>
            <person name="Akdeniz Z."/>
        </authorList>
    </citation>
    <scope>NUCLEOTIDE SEQUENCE [LARGE SCALE GENOMIC DNA]</scope>
</reference>
<dbReference type="EMBL" id="CAXDID020000074">
    <property type="protein sequence ID" value="CAL6015796.1"/>
    <property type="molecule type" value="Genomic_DNA"/>
</dbReference>
<dbReference type="AlphaFoldDB" id="A0AA86P3B2"/>
<comment type="caution">
    <text evidence="1">The sequence shown here is derived from an EMBL/GenBank/DDBJ whole genome shotgun (WGS) entry which is preliminary data.</text>
</comment>
<gene>
    <name evidence="1" type="ORF">HINF_LOCUS17740</name>
    <name evidence="2" type="ORF">HINF_LOCUS25184</name>
</gene>
<dbReference type="Proteomes" id="UP001642409">
    <property type="component" value="Unassembled WGS sequence"/>
</dbReference>
<proteinExistence type="predicted"/>
<evidence type="ECO:0000313" key="1">
    <source>
        <dbReference type="EMBL" id="CAI9930095.1"/>
    </source>
</evidence>
<organism evidence="1">
    <name type="scientific">Hexamita inflata</name>
    <dbReference type="NCBI Taxonomy" id="28002"/>
    <lineage>
        <taxon>Eukaryota</taxon>
        <taxon>Metamonada</taxon>
        <taxon>Diplomonadida</taxon>
        <taxon>Hexamitidae</taxon>
        <taxon>Hexamitinae</taxon>
        <taxon>Hexamita</taxon>
    </lineage>
</organism>
<sequence>MRKIATSELMHLIQLFSDIKIYISIIKDQIIVLNDNNEILNEYSINCCMSQQFRKQKYNYNQQCILDSYLYNLVLCQGVQYIQIFERVFYIENRTLAPAFYIPELNLHCPWSFYGCLFSYNDQLYVSNQKQIYVYHNNKLKFIKDLYGTFHQFADFVFHFKDIEGVLSILSNGFQLNVVSNQLSGFHFQFIGNGTVIFQNYQKALTAIYNILDQKLNIVKQITLIERLELNNGLKMRVPECFQEKNSSDNFDDLNLFEESVDLERIFQDRVDNVKKVFIQRQMTLFPNYIQQIELFYPYNNKIYKYQRYIPKIQFFQLINVQKIMNDLFMLIEDGCVYIFNSLLEIQHKHSIDYDYYKTKSDARSVVFNNSIFFISQTHLYQMTGLSINIIPVNFTPNNILVSSGQLYISSSDALYLVNFDIKINFEFIKSLGGPLFQYKNSIYAISRRNTLFSVNSEFTQIKIKQFQVLNSFKQIQNVLIFDCEDEFLALMMENGELVQIKDPNVQVQFNERGIHVLNEVEMDSMELQIQIEFVKQIISNKIILKTQNLERSKDEIVKLMKQCSENTQTAIAIHQQLLNKFMALHSESTYTQ</sequence>
<protein>
    <submittedName>
        <fullName evidence="1">Uncharacterized protein</fullName>
    </submittedName>
</protein>
<name>A0AA86P3B2_9EUKA</name>